<evidence type="ECO:0000313" key="1">
    <source>
        <dbReference type="EMBL" id="MPM95448.1"/>
    </source>
</evidence>
<organism evidence="1">
    <name type="scientific">bioreactor metagenome</name>
    <dbReference type="NCBI Taxonomy" id="1076179"/>
    <lineage>
        <taxon>unclassified sequences</taxon>
        <taxon>metagenomes</taxon>
        <taxon>ecological metagenomes</taxon>
    </lineage>
</organism>
<dbReference type="EMBL" id="VSSQ01041941">
    <property type="protein sequence ID" value="MPM95448.1"/>
    <property type="molecule type" value="Genomic_DNA"/>
</dbReference>
<name>A0A645E231_9ZZZZ</name>
<protein>
    <submittedName>
        <fullName evidence="1">Uncharacterized protein</fullName>
    </submittedName>
</protein>
<sequence>MQVTVRLIAGYRGQAAKLHQEARIAVEHDHRHVRPAQSDAKPQSCGPAHQRNGVDPAMRLAQLIKYQHRRHGGDQHRVRLKNSPCLDQFGHDATKGQRRKMVIHKASTPRQFQVMWRPTKTTAAV</sequence>
<gene>
    <name evidence="1" type="ORF">SDC9_142602</name>
</gene>
<proteinExistence type="predicted"/>
<reference evidence="1" key="1">
    <citation type="submission" date="2019-08" db="EMBL/GenBank/DDBJ databases">
        <authorList>
            <person name="Kucharzyk K."/>
            <person name="Murdoch R.W."/>
            <person name="Higgins S."/>
            <person name="Loffler F."/>
        </authorList>
    </citation>
    <scope>NUCLEOTIDE SEQUENCE</scope>
</reference>
<accession>A0A645E231</accession>
<dbReference type="AlphaFoldDB" id="A0A645E231"/>
<comment type="caution">
    <text evidence="1">The sequence shown here is derived from an EMBL/GenBank/DDBJ whole genome shotgun (WGS) entry which is preliminary data.</text>
</comment>